<dbReference type="EMBL" id="BA000035">
    <property type="protein sequence ID" value="BAC19265.1"/>
    <property type="molecule type" value="Genomic_DNA"/>
</dbReference>
<dbReference type="Gene3D" id="2.60.40.740">
    <property type="match status" value="1"/>
</dbReference>
<proteinExistence type="predicted"/>
<dbReference type="KEGG" id="cef:CE2455"/>
<dbReference type="GO" id="GO:0005975">
    <property type="term" value="P:carbohydrate metabolic process"/>
    <property type="evidence" value="ECO:0007669"/>
    <property type="project" value="UniProtKB-ARBA"/>
</dbReference>
<keyword evidence="2" id="KW-0812">Transmembrane</keyword>
<organism evidence="5 6">
    <name type="scientific">Corynebacterium efficiens (strain DSM 44549 / YS-314 / AJ 12310 / JCM 11189 / NBRC 100395)</name>
    <dbReference type="NCBI Taxonomy" id="196164"/>
    <lineage>
        <taxon>Bacteria</taxon>
        <taxon>Bacillati</taxon>
        <taxon>Actinomycetota</taxon>
        <taxon>Actinomycetes</taxon>
        <taxon>Mycobacteriales</taxon>
        <taxon>Corynebacteriaceae</taxon>
        <taxon>Corynebacterium</taxon>
    </lineage>
</organism>
<evidence type="ECO:0000313" key="6">
    <source>
        <dbReference type="Proteomes" id="UP000001409"/>
    </source>
</evidence>
<name>Q8FMP8_COREF</name>
<protein>
    <submittedName>
        <fullName evidence="5">Putative type 1 fimbrial protein</fullName>
    </submittedName>
</protein>
<dbReference type="InterPro" id="IPR048052">
    <property type="entry name" value="FM1-like"/>
</dbReference>
<keyword evidence="3" id="KW-0732">Signal</keyword>
<dbReference type="AlphaFoldDB" id="Q8FMP8"/>
<keyword evidence="6" id="KW-1185">Reference proteome</keyword>
<dbReference type="Gene3D" id="2.60.40.10">
    <property type="entry name" value="Immunoglobulins"/>
    <property type="match status" value="2"/>
</dbReference>
<dbReference type="Proteomes" id="UP000001409">
    <property type="component" value="Chromosome"/>
</dbReference>
<reference evidence="5 6" key="1">
    <citation type="journal article" date="2003" name="Genome Res.">
        <title>Comparative complete genome sequence analysis of the amino acid replacements responsible for the thermostability of Corynebacterium efficiens.</title>
        <authorList>
            <person name="Nishio Y."/>
            <person name="Nakamura Y."/>
            <person name="Kawarabayasi Y."/>
            <person name="Usuda Y."/>
            <person name="Kimura E."/>
            <person name="Sugimoto S."/>
            <person name="Matsui K."/>
            <person name="Yamagishi A."/>
            <person name="Kikuchi H."/>
            <person name="Ikeo K."/>
            <person name="Gojobori T."/>
        </authorList>
    </citation>
    <scope>NUCLEOTIDE SEQUENCE [LARGE SCALE GENOMIC DNA]</scope>
    <source>
        <strain evidence="6">DSM 44549 / YS-314 / AJ 12310 / JCM 11189 / NBRC 100395</strain>
    </source>
</reference>
<dbReference type="NCBIfam" id="TIGR01167">
    <property type="entry name" value="LPXTG_anchor"/>
    <property type="match status" value="1"/>
</dbReference>
<dbReference type="InterPro" id="IPR013783">
    <property type="entry name" value="Ig-like_fold"/>
</dbReference>
<keyword evidence="2" id="KW-1133">Transmembrane helix</keyword>
<dbReference type="STRING" id="196164.gene:10742900"/>
<sequence length="576" mass="61628">MRLTGFIALCCALFLALVMSAVPVPAAPGDTRSIDPDAVTSIEIHKFEQPVVAGTVANGLPRDTSGLTPVPGATYTAKRVPGIDLTTNSGQQAAAELTLRQVAERTAGAPEAATAVTDDNGRATLSGLGVGLYYVQETVIPAGYAGASPFVVALPLTHPQRGDEWLTTVYVYPKTARVGVDLEVVDQDAVKIGDTVRWISRSGIPLRSSITGYRVDQIIHPQLSLTGGTGNETSSVRVTIEAGGEVQVQAQMRFASFVRQVADTPSLTANVDYRTSYSASTRTLQVLFLEPGLRKLEQAIAGSPGARVRIEYDTTVWGEGALLNEAVLYPSRYALDTGSGVRDGASTKWGPLSVTVMQRDDPSRPVAGAIFELYATPQDAFARRNPITINGVSRWATDDQGRLVINGLRFSEFVNGLDRESSDPLFRDYWVVPVSLPDGWSWVDQQPLGGTVNSELEYQTLVYLAEQKPDDPDTGELGRTGLVFGWIPIPWIFDWFGGSSDGSSSGVSSPMNPGEQPGNQPETPAGIQQDALTDRSGLASTGAQVIGLVMFGLVLMIAGAFLVLGRKRRNEEMVEP</sequence>
<dbReference type="eggNOG" id="COG4932">
    <property type="taxonomic scope" value="Bacteria"/>
</dbReference>
<evidence type="ECO:0000313" key="5">
    <source>
        <dbReference type="EMBL" id="BAC19265.1"/>
    </source>
</evidence>
<evidence type="ECO:0000256" key="2">
    <source>
        <dbReference type="SAM" id="Phobius"/>
    </source>
</evidence>
<dbReference type="InterPro" id="IPR032364">
    <property type="entry name" value="GramPos_pilinD1_N"/>
</dbReference>
<dbReference type="HOGENOM" id="CLU_029024_2_0_11"/>
<feature type="signal peptide" evidence="3">
    <location>
        <begin position="1"/>
        <end position="26"/>
    </location>
</feature>
<feature type="transmembrane region" description="Helical" evidence="2">
    <location>
        <begin position="545"/>
        <end position="564"/>
    </location>
</feature>
<evidence type="ECO:0000256" key="3">
    <source>
        <dbReference type="SAM" id="SignalP"/>
    </source>
</evidence>
<evidence type="ECO:0000256" key="1">
    <source>
        <dbReference type="SAM" id="MobiDB-lite"/>
    </source>
</evidence>
<feature type="domain" description="Gram-positive pilin subunit D1 N-terminal" evidence="4">
    <location>
        <begin position="55"/>
        <end position="174"/>
    </location>
</feature>
<feature type="region of interest" description="Disordered" evidence="1">
    <location>
        <begin position="502"/>
        <end position="527"/>
    </location>
</feature>
<accession>Q8FMP8</accession>
<keyword evidence="2" id="KW-0472">Membrane</keyword>
<dbReference type="Pfam" id="PF16555">
    <property type="entry name" value="GramPos_pilinD1"/>
    <property type="match status" value="1"/>
</dbReference>
<evidence type="ECO:0000259" key="4">
    <source>
        <dbReference type="Pfam" id="PF16555"/>
    </source>
</evidence>
<dbReference type="NCBIfam" id="NF033902">
    <property type="entry name" value="iso_D2_wall_anc"/>
    <property type="match status" value="1"/>
</dbReference>
<feature type="chain" id="PRO_5004308751" evidence="3">
    <location>
        <begin position="27"/>
        <end position="576"/>
    </location>
</feature>